<evidence type="ECO:0008006" key="4">
    <source>
        <dbReference type="Google" id="ProtNLM"/>
    </source>
</evidence>
<name>F8X521_9BACT</name>
<gene>
    <name evidence="2" type="ORF">HMPREF9456_03330</name>
</gene>
<evidence type="ECO:0000313" key="3">
    <source>
        <dbReference type="Proteomes" id="UP000006420"/>
    </source>
</evidence>
<proteinExistence type="predicted"/>
<dbReference type="RefSeq" id="WP_006844697.1">
    <property type="nucleotide sequence ID" value="NZ_AQWJ01000012.1"/>
</dbReference>
<feature type="compositionally biased region" description="Basic and acidic residues" evidence="1">
    <location>
        <begin position="310"/>
        <end position="320"/>
    </location>
</feature>
<protein>
    <recommendedName>
        <fullName evidence="4">Phage head morphogenesis domain-containing protein</fullName>
    </recommendedName>
</protein>
<dbReference type="eggNOG" id="ENOG5030E3A">
    <property type="taxonomic scope" value="Bacteria"/>
</dbReference>
<dbReference type="Proteomes" id="UP000006420">
    <property type="component" value="Unassembled WGS sequence"/>
</dbReference>
<dbReference type="GeneID" id="78083925"/>
<dbReference type="HOGENOM" id="CLU_051664_0_0_10"/>
<comment type="caution">
    <text evidence="2">The sequence shown here is derived from an EMBL/GenBank/DDBJ whole genome shotgun (WGS) entry which is preliminary data.</text>
</comment>
<dbReference type="AlphaFoldDB" id="F8X521"/>
<dbReference type="EMBL" id="ADLW01000021">
    <property type="protein sequence ID" value="EGK04719.1"/>
    <property type="molecule type" value="Genomic_DNA"/>
</dbReference>
<evidence type="ECO:0000256" key="1">
    <source>
        <dbReference type="SAM" id="MobiDB-lite"/>
    </source>
</evidence>
<evidence type="ECO:0000313" key="2">
    <source>
        <dbReference type="EMBL" id="EGK04719.1"/>
    </source>
</evidence>
<organism evidence="2 3">
    <name type="scientific">Dysgonomonas mossii DSM 22836</name>
    <dbReference type="NCBI Taxonomy" id="742767"/>
    <lineage>
        <taxon>Bacteria</taxon>
        <taxon>Pseudomonadati</taxon>
        <taxon>Bacteroidota</taxon>
        <taxon>Bacteroidia</taxon>
        <taxon>Bacteroidales</taxon>
        <taxon>Dysgonomonadaceae</taxon>
        <taxon>Dysgonomonas</taxon>
    </lineage>
</organism>
<accession>F8X521</accession>
<dbReference type="OrthoDB" id="661150at2"/>
<reference evidence="2 3" key="1">
    <citation type="submission" date="2011-04" db="EMBL/GenBank/DDBJ databases">
        <title>The Genome Sequence of Dysgonomonas mossii DSM 22836.</title>
        <authorList>
            <consortium name="The Broad Institute Genome Sequencing Platform"/>
            <person name="Earl A."/>
            <person name="Ward D."/>
            <person name="Feldgarden M."/>
            <person name="Gevers D."/>
            <person name="Pudlo N."/>
            <person name="Martens E."/>
            <person name="Allen-Vercoe E."/>
            <person name="Young S.K."/>
            <person name="Zeng Q."/>
            <person name="Gargeya S."/>
            <person name="Fitzgerald M."/>
            <person name="Haas B."/>
            <person name="Abouelleil A."/>
            <person name="Alvarado L."/>
            <person name="Arachchi H.M."/>
            <person name="Berlin A."/>
            <person name="Brown A."/>
            <person name="Chapman S.B."/>
            <person name="Chen Z."/>
            <person name="Dunbar C."/>
            <person name="Freedman E."/>
            <person name="Gearin G."/>
            <person name="Gellesch M."/>
            <person name="Goldberg J."/>
            <person name="Griggs A."/>
            <person name="Gujja S."/>
            <person name="Heiman D."/>
            <person name="Howarth C."/>
            <person name="Larson L."/>
            <person name="Lui A."/>
            <person name="MacDonald P.J.P."/>
            <person name="Mehta T."/>
            <person name="Montmayeur A."/>
            <person name="Murphy C."/>
            <person name="Neiman D."/>
            <person name="Pearson M."/>
            <person name="Priest M."/>
            <person name="Roberts A."/>
            <person name="Saif S."/>
            <person name="Shea T."/>
            <person name="Shenoy N."/>
            <person name="Sisk P."/>
            <person name="Stolte C."/>
            <person name="Sykes S."/>
            <person name="Yandava C."/>
            <person name="Wortman J."/>
            <person name="Nusbaum C."/>
            <person name="Birren B."/>
        </authorList>
    </citation>
    <scope>NUCLEOTIDE SEQUENCE [LARGE SCALE GENOMIC DNA]</scope>
    <source>
        <strain evidence="2 3">DSM 22836</strain>
    </source>
</reference>
<dbReference type="STRING" id="742767.HMPREF9456_03330"/>
<sequence length="320" mass="36854">MNKYDSQYRQTQIKILKDLENIYGDLVDELLGVASFLSISDKEYFLFKNYHSIKNKADDLINKLKLSVNIYINNKITDVWGLSNQKNDALVDQLFTQRDKVAPKALKSPNIKELEAFKQSKIKGLTLSDRVWSSNANLRSELESAISAAIEKGKSAKSLATDIKKYLNKPDMRFRKVRDKFGNLAPSKNALQYSPGQGVYRSSYQNALRLARNEINRAYREAEYLRFQQNPVVIGYRIQNSNRVSTVCPICSAMNGLVFPKTFKFIGFHVQCMCVTIPILATDEEFDRILEDERYSPIQPDMPKGYYDYYDNRGELKKKS</sequence>
<feature type="region of interest" description="Disordered" evidence="1">
    <location>
        <begin position="299"/>
        <end position="320"/>
    </location>
</feature>
<keyword evidence="3" id="KW-1185">Reference proteome</keyword>